<name>A0AAW1PEC1_9CHLO</name>
<feature type="compositionally biased region" description="Low complexity" evidence="1">
    <location>
        <begin position="271"/>
        <end position="282"/>
    </location>
</feature>
<evidence type="ECO:0000259" key="2">
    <source>
        <dbReference type="PROSITE" id="PS50030"/>
    </source>
</evidence>
<dbReference type="InterPro" id="IPR009060">
    <property type="entry name" value="UBA-like_sf"/>
</dbReference>
<dbReference type="AlphaFoldDB" id="A0AAW1PEC1"/>
<dbReference type="EMBL" id="JALJOR010000013">
    <property type="protein sequence ID" value="KAK9806836.1"/>
    <property type="molecule type" value="Genomic_DNA"/>
</dbReference>
<dbReference type="PANTHER" id="PTHR41733">
    <property type="entry name" value="UBIQUITIN-ASSOCIATED/TRANSLATION ELONGATION FACTOR EF1B, N-TERMINAL, EUKARYOTE"/>
    <property type="match status" value="1"/>
</dbReference>
<dbReference type="InterPro" id="IPR015940">
    <property type="entry name" value="UBA"/>
</dbReference>
<feature type="compositionally biased region" description="Basic residues" evidence="1">
    <location>
        <begin position="283"/>
        <end position="293"/>
    </location>
</feature>
<dbReference type="PROSITE" id="PS50030">
    <property type="entry name" value="UBA"/>
    <property type="match status" value="1"/>
</dbReference>
<comment type="caution">
    <text evidence="3">The sequence shown here is derived from an EMBL/GenBank/DDBJ whole genome shotgun (WGS) entry which is preliminary data.</text>
</comment>
<dbReference type="PANTHER" id="PTHR41733:SF1">
    <property type="entry name" value="CHROMOSOME UNDETERMINED SCAFFOLD_30, WHOLE GENOME SHOTGUN SEQUENCE"/>
    <property type="match status" value="1"/>
</dbReference>
<sequence>MATRPGADKRGPKLGDAASLWNFTPSPGWNKEEVQILRLCLMKFGVGKWVHIQETGLLPGKLIQQLNGQTQRLLGQQSLAAVTGLHVDIDRIRAENELRKDVERKAGLIINSGPNPTKKLREQWQAEAKAKYGLTSEQIREAELALEELAATVHHVAGARSAHNSRVPTISLMEADLAELSKEQKVALLKRLRVKLQAMLAQATSPDPAAAATAAAAGVVVIETAGSAQPDGLIQTAATPLSRENVDGSDEAMEDAAAAPMAQQAGGGGTKAATSKANQSGAKKPRAAAKRKSAAVAADGAQPKRGRGKKSAAAAEPMSLDGDEAAADVAASTAAAGLQADIAQLQAMGFSKAQAKDALEEANYDVEGAIEWLVANCI</sequence>
<evidence type="ECO:0000313" key="4">
    <source>
        <dbReference type="Proteomes" id="UP001489004"/>
    </source>
</evidence>
<evidence type="ECO:0000256" key="1">
    <source>
        <dbReference type="SAM" id="MobiDB-lite"/>
    </source>
</evidence>
<feature type="compositionally biased region" description="Low complexity" evidence="1">
    <location>
        <begin position="255"/>
        <end position="264"/>
    </location>
</feature>
<reference evidence="3 4" key="1">
    <citation type="journal article" date="2024" name="Nat. Commun.">
        <title>Phylogenomics reveals the evolutionary origins of lichenization in chlorophyte algae.</title>
        <authorList>
            <person name="Puginier C."/>
            <person name="Libourel C."/>
            <person name="Otte J."/>
            <person name="Skaloud P."/>
            <person name="Haon M."/>
            <person name="Grisel S."/>
            <person name="Petersen M."/>
            <person name="Berrin J.G."/>
            <person name="Delaux P.M."/>
            <person name="Dal Grande F."/>
            <person name="Keller J."/>
        </authorList>
    </citation>
    <scope>NUCLEOTIDE SEQUENCE [LARGE SCALE GENOMIC DNA]</scope>
    <source>
        <strain evidence="3 4">SAG 2043</strain>
    </source>
</reference>
<gene>
    <name evidence="3" type="ORF">WJX72_004445</name>
</gene>
<keyword evidence="4" id="KW-1185">Reference proteome</keyword>
<protein>
    <recommendedName>
        <fullName evidence="2">UBA domain-containing protein</fullName>
    </recommendedName>
</protein>
<organism evidence="3 4">
    <name type="scientific">[Myrmecia] bisecta</name>
    <dbReference type="NCBI Taxonomy" id="41462"/>
    <lineage>
        <taxon>Eukaryota</taxon>
        <taxon>Viridiplantae</taxon>
        <taxon>Chlorophyta</taxon>
        <taxon>core chlorophytes</taxon>
        <taxon>Trebouxiophyceae</taxon>
        <taxon>Trebouxiales</taxon>
        <taxon>Trebouxiaceae</taxon>
        <taxon>Myrmecia</taxon>
    </lineage>
</organism>
<dbReference type="SMART" id="SM00165">
    <property type="entry name" value="UBA"/>
    <property type="match status" value="1"/>
</dbReference>
<dbReference type="Proteomes" id="UP001489004">
    <property type="component" value="Unassembled WGS sequence"/>
</dbReference>
<dbReference type="Pfam" id="PF00627">
    <property type="entry name" value="UBA"/>
    <property type="match status" value="1"/>
</dbReference>
<feature type="region of interest" description="Disordered" evidence="1">
    <location>
        <begin position="244"/>
        <end position="317"/>
    </location>
</feature>
<evidence type="ECO:0000313" key="3">
    <source>
        <dbReference type="EMBL" id="KAK9806836.1"/>
    </source>
</evidence>
<dbReference type="SUPFAM" id="SSF46934">
    <property type="entry name" value="UBA-like"/>
    <property type="match status" value="1"/>
</dbReference>
<proteinExistence type="predicted"/>
<feature type="domain" description="UBA" evidence="2">
    <location>
        <begin position="337"/>
        <end position="376"/>
    </location>
</feature>
<accession>A0AAW1PEC1</accession>
<dbReference type="Gene3D" id="1.10.8.10">
    <property type="entry name" value="DNA helicase RuvA subunit, C-terminal domain"/>
    <property type="match status" value="1"/>
</dbReference>